<evidence type="ECO:0000256" key="1">
    <source>
        <dbReference type="SAM" id="SignalP"/>
    </source>
</evidence>
<feature type="non-terminal residue" evidence="2">
    <location>
        <position position="264"/>
    </location>
</feature>
<feature type="chain" id="PRO_5032760940" description="Amidohydrolase-related domain-containing protein" evidence="1">
    <location>
        <begin position="17"/>
        <end position="264"/>
    </location>
</feature>
<evidence type="ECO:0000313" key="2">
    <source>
        <dbReference type="EMBL" id="NOT32935.1"/>
    </source>
</evidence>
<gene>
    <name evidence="2" type="ORF">HOP12_02060</name>
</gene>
<reference evidence="2 3" key="1">
    <citation type="submission" date="2020-04" db="EMBL/GenBank/DDBJ databases">
        <title>Metagenomic profiling of ammonia- and methane-oxidizing microorganisms in a Dutch drinking water treatment plant.</title>
        <authorList>
            <person name="Poghosyan L."/>
            <person name="Leucker S."/>
        </authorList>
    </citation>
    <scope>NUCLEOTIDE SEQUENCE [LARGE SCALE GENOMIC DNA]</scope>
    <source>
        <strain evidence="2">S-RSF-IL-03</strain>
    </source>
</reference>
<comment type="caution">
    <text evidence="2">The sequence shown here is derived from an EMBL/GenBank/DDBJ whole genome shotgun (WGS) entry which is preliminary data.</text>
</comment>
<proteinExistence type="predicted"/>
<name>A0A849SM22_UNCEI</name>
<dbReference type="Gene3D" id="3.30.110.90">
    <property type="entry name" value="Amidohydrolase"/>
    <property type="match status" value="1"/>
</dbReference>
<keyword evidence="1" id="KW-0732">Signal</keyword>
<dbReference type="EMBL" id="JABFRW010000023">
    <property type="protein sequence ID" value="NOT32935.1"/>
    <property type="molecule type" value="Genomic_DNA"/>
</dbReference>
<protein>
    <recommendedName>
        <fullName evidence="4">Amidohydrolase-related domain-containing protein</fullName>
    </recommendedName>
</protein>
<evidence type="ECO:0008006" key="4">
    <source>
        <dbReference type="Google" id="ProtNLM"/>
    </source>
</evidence>
<dbReference type="InterPro" id="IPR032466">
    <property type="entry name" value="Metal_Hydrolase"/>
</dbReference>
<dbReference type="SUPFAM" id="SSF51556">
    <property type="entry name" value="Metallo-dependent hydrolases"/>
    <property type="match status" value="1"/>
</dbReference>
<accession>A0A849SM22</accession>
<dbReference type="AlphaFoldDB" id="A0A849SM22"/>
<dbReference type="Gene3D" id="3.40.50.10910">
    <property type="entry name" value="Amidohydrolase"/>
    <property type="match status" value="1"/>
</dbReference>
<dbReference type="PANTHER" id="PTHR43135">
    <property type="entry name" value="ALPHA-D-RIBOSE 1-METHYLPHOSPHONATE 5-TRIPHOSPHATE DIPHOSPHATASE"/>
    <property type="match status" value="1"/>
</dbReference>
<dbReference type="GO" id="GO:0016810">
    <property type="term" value="F:hydrolase activity, acting on carbon-nitrogen (but not peptide) bonds"/>
    <property type="evidence" value="ECO:0007669"/>
    <property type="project" value="InterPro"/>
</dbReference>
<sequence>MRIWIILLVVLESAIAACPVAGHGDTVHTLRLANGEWFDGHAFVRRDFYSVEGALRNHWSGAVEETLDLSGRFVVPAFADAHSHLFSDTAGFAADLERDLRAGVLFVKNPNNPTSLVSAMRKRVNQARTVDVVYANGGLTAGNGHPAQIYDGATATASPRWIDDAYFTIDDRKQLELKWPRVVAGRPDFIKVYLEHSEAHAARSHDPTRRGGFGLDPALLPTIVRRAHGAGLTVSAHVASAADFRVAMTSGVDEITHLPLERLA</sequence>
<organism evidence="2 3">
    <name type="scientific">Eiseniibacteriota bacterium</name>
    <dbReference type="NCBI Taxonomy" id="2212470"/>
    <lineage>
        <taxon>Bacteria</taxon>
        <taxon>Candidatus Eiseniibacteriota</taxon>
    </lineage>
</organism>
<dbReference type="InterPro" id="IPR011059">
    <property type="entry name" value="Metal-dep_hydrolase_composite"/>
</dbReference>
<feature type="signal peptide" evidence="1">
    <location>
        <begin position="1"/>
        <end position="16"/>
    </location>
</feature>
<dbReference type="Proteomes" id="UP000580839">
    <property type="component" value="Unassembled WGS sequence"/>
</dbReference>
<dbReference type="PANTHER" id="PTHR43135:SF3">
    <property type="entry name" value="ALPHA-D-RIBOSE 1-METHYLPHOSPHONATE 5-TRIPHOSPHATE DIPHOSPHATASE"/>
    <property type="match status" value="1"/>
</dbReference>
<dbReference type="Gene3D" id="2.30.40.10">
    <property type="entry name" value="Urease, subunit C, domain 1"/>
    <property type="match status" value="1"/>
</dbReference>
<dbReference type="InterPro" id="IPR051781">
    <property type="entry name" value="Metallo-dep_Hydrolase"/>
</dbReference>
<evidence type="ECO:0000313" key="3">
    <source>
        <dbReference type="Proteomes" id="UP000580839"/>
    </source>
</evidence>